<name>A0A930UZI9_9ACTN</name>
<dbReference type="RefSeq" id="WP_194502143.1">
    <property type="nucleotide sequence ID" value="NZ_JADIVZ010000001.1"/>
</dbReference>
<evidence type="ECO:0000313" key="1">
    <source>
        <dbReference type="EMBL" id="MBF4160982.1"/>
    </source>
</evidence>
<sequence>MIVLPAMPPEQTASWLGLLDLHVRLADGWTLIGGQLVHLHCAERGQFPVRPTNDADTVIDVRADPGMLATFTGVLTDIGFESDGISAEGLQHRWVRGDASIDVLLPEGIGERASLRQGVTGSPTLPTAGGTQALQRSETVAVTVAGREGSVRRPNLVGALVGKAAALSNVSDPGLGRHRRDFVVLAGLIAARDFRDVELTKKDRQRLRAMVAAIKEDRALLLDLPDAENSIDRLVTAGKL</sequence>
<evidence type="ECO:0000313" key="2">
    <source>
        <dbReference type="Proteomes" id="UP000656804"/>
    </source>
</evidence>
<dbReference type="AlphaFoldDB" id="A0A930UZI9"/>
<proteinExistence type="predicted"/>
<accession>A0A930UZI9</accession>
<keyword evidence="2" id="KW-1185">Reference proteome</keyword>
<dbReference type="EMBL" id="JADIVZ010000001">
    <property type="protein sequence ID" value="MBF4160982.1"/>
    <property type="molecule type" value="Genomic_DNA"/>
</dbReference>
<protein>
    <recommendedName>
        <fullName evidence="3">Nucleotidyl transferase AbiEii toxin, Type IV TA system</fullName>
    </recommendedName>
</protein>
<dbReference type="Proteomes" id="UP000656804">
    <property type="component" value="Unassembled WGS sequence"/>
</dbReference>
<gene>
    <name evidence="1" type="ORF">ISG29_04720</name>
</gene>
<reference evidence="1" key="1">
    <citation type="submission" date="2020-11" db="EMBL/GenBank/DDBJ databases">
        <title>Nocardioides sp. CBS4Y-1, whole genome shotgun sequence.</title>
        <authorList>
            <person name="Tuo L."/>
        </authorList>
    </citation>
    <scope>NUCLEOTIDE SEQUENCE</scope>
    <source>
        <strain evidence="1">CBS4Y-1</strain>
    </source>
</reference>
<organism evidence="1 2">
    <name type="scientific">Nocardioides acrostichi</name>
    <dbReference type="NCBI Taxonomy" id="2784339"/>
    <lineage>
        <taxon>Bacteria</taxon>
        <taxon>Bacillati</taxon>
        <taxon>Actinomycetota</taxon>
        <taxon>Actinomycetes</taxon>
        <taxon>Propionibacteriales</taxon>
        <taxon>Nocardioidaceae</taxon>
        <taxon>Nocardioides</taxon>
    </lineage>
</organism>
<comment type="caution">
    <text evidence="1">The sequence shown here is derived from an EMBL/GenBank/DDBJ whole genome shotgun (WGS) entry which is preliminary data.</text>
</comment>
<evidence type="ECO:0008006" key="3">
    <source>
        <dbReference type="Google" id="ProtNLM"/>
    </source>
</evidence>